<feature type="chain" id="PRO_5047340170" description="Nickel/cobalt efflux system" evidence="15">
    <location>
        <begin position="22"/>
        <end position="361"/>
    </location>
</feature>
<feature type="transmembrane region" description="Helical" evidence="13">
    <location>
        <begin position="118"/>
        <end position="143"/>
    </location>
</feature>
<keyword evidence="11 13" id="KW-0472">Membrane</keyword>
<keyword evidence="7 13" id="KW-0812">Transmembrane</keyword>
<keyword evidence="3" id="KW-0171">Cobalt transport</keyword>
<evidence type="ECO:0000256" key="9">
    <source>
        <dbReference type="ARBA" id="ARBA00023065"/>
    </source>
</evidence>
<gene>
    <name evidence="16" type="ORF">ABID12_002549</name>
</gene>
<evidence type="ECO:0000256" key="4">
    <source>
        <dbReference type="ARBA" id="ARBA00022448"/>
    </source>
</evidence>
<name>A0ABV2ICS0_9HYPH</name>
<keyword evidence="12" id="KW-0170">Cobalt</keyword>
<keyword evidence="9" id="KW-0406">Ion transport</keyword>
<keyword evidence="15" id="KW-0732">Signal</keyword>
<reference evidence="16 17" key="1">
    <citation type="submission" date="2024-06" db="EMBL/GenBank/DDBJ databases">
        <title>Genomic Encyclopedia of Type Strains, Phase IV (KMG-IV): sequencing the most valuable type-strain genomes for metagenomic binning, comparative biology and taxonomic classification.</title>
        <authorList>
            <person name="Goeker M."/>
        </authorList>
    </citation>
    <scope>NUCLEOTIDE SEQUENCE [LARGE SCALE GENOMIC DNA]</scope>
    <source>
        <strain evidence="16 17">DSM 28102</strain>
    </source>
</reference>
<evidence type="ECO:0000256" key="6">
    <source>
        <dbReference type="ARBA" id="ARBA00022596"/>
    </source>
</evidence>
<evidence type="ECO:0000256" key="14">
    <source>
        <dbReference type="SAM" id="MobiDB-lite"/>
    </source>
</evidence>
<evidence type="ECO:0000256" key="2">
    <source>
        <dbReference type="ARBA" id="ARBA00004651"/>
    </source>
</evidence>
<comment type="subcellular location">
    <subcellularLocation>
        <location evidence="2 13">Cell membrane</location>
        <topology evidence="2 13">Multi-pass membrane protein</topology>
    </subcellularLocation>
</comment>
<dbReference type="Proteomes" id="UP001549164">
    <property type="component" value="Unassembled WGS sequence"/>
</dbReference>
<keyword evidence="10" id="KW-0921">Nickel transport</keyword>
<evidence type="ECO:0000256" key="11">
    <source>
        <dbReference type="ARBA" id="ARBA00023136"/>
    </source>
</evidence>
<protein>
    <recommendedName>
        <fullName evidence="13">Nickel/cobalt efflux system</fullName>
    </recommendedName>
</protein>
<dbReference type="EMBL" id="JBEPLY010000008">
    <property type="protein sequence ID" value="MET3600599.1"/>
    <property type="molecule type" value="Genomic_DNA"/>
</dbReference>
<keyword evidence="4 13" id="KW-0813">Transport</keyword>
<feature type="compositionally biased region" description="Basic and acidic residues" evidence="14">
    <location>
        <begin position="215"/>
        <end position="235"/>
    </location>
</feature>
<dbReference type="InterPro" id="IPR011541">
    <property type="entry name" value="Ni/Co_transpt_high_affinity"/>
</dbReference>
<evidence type="ECO:0000313" key="16">
    <source>
        <dbReference type="EMBL" id="MET3600599.1"/>
    </source>
</evidence>
<feature type="compositionally biased region" description="Basic and acidic residues" evidence="14">
    <location>
        <begin position="196"/>
        <end position="208"/>
    </location>
</feature>
<feature type="transmembrane region" description="Helical" evidence="13">
    <location>
        <begin position="263"/>
        <end position="285"/>
    </location>
</feature>
<comment type="similarity">
    <text evidence="13">Belongs to the NiCoT transporter (TC 2.A.52) family.</text>
</comment>
<keyword evidence="8 13" id="KW-1133">Transmembrane helix</keyword>
<proteinExistence type="inferred from homology"/>
<keyword evidence="5" id="KW-1003">Cell membrane</keyword>
<evidence type="ECO:0000256" key="13">
    <source>
        <dbReference type="RuleBase" id="RU362101"/>
    </source>
</evidence>
<keyword evidence="17" id="KW-1185">Reference proteome</keyword>
<evidence type="ECO:0000256" key="3">
    <source>
        <dbReference type="ARBA" id="ARBA00022426"/>
    </source>
</evidence>
<dbReference type="RefSeq" id="WP_354434503.1">
    <property type="nucleotide sequence ID" value="NZ_JBEPLY010000008.1"/>
</dbReference>
<dbReference type="InterPro" id="IPR051224">
    <property type="entry name" value="NiCoT_RcnA"/>
</dbReference>
<comment type="function">
    <text evidence="1">Efflux system for nickel and cobalt.</text>
</comment>
<organism evidence="16 17">
    <name type="scientific">Martelella mangrovi</name>
    <dbReference type="NCBI Taxonomy" id="1397477"/>
    <lineage>
        <taxon>Bacteria</taxon>
        <taxon>Pseudomonadati</taxon>
        <taxon>Pseudomonadota</taxon>
        <taxon>Alphaproteobacteria</taxon>
        <taxon>Hyphomicrobiales</taxon>
        <taxon>Aurantimonadaceae</taxon>
        <taxon>Martelella</taxon>
    </lineage>
</organism>
<dbReference type="PANTHER" id="PTHR40659">
    <property type="entry name" value="NICKEL/COBALT EFFLUX SYSTEM RCNA"/>
    <property type="match status" value="1"/>
</dbReference>
<feature type="region of interest" description="Disordered" evidence="14">
    <location>
        <begin position="193"/>
        <end position="235"/>
    </location>
</feature>
<evidence type="ECO:0000256" key="5">
    <source>
        <dbReference type="ARBA" id="ARBA00022475"/>
    </source>
</evidence>
<comment type="caution">
    <text evidence="16">The sequence shown here is derived from an EMBL/GenBank/DDBJ whole genome shotgun (WGS) entry which is preliminary data.</text>
</comment>
<evidence type="ECO:0000256" key="12">
    <source>
        <dbReference type="ARBA" id="ARBA00023285"/>
    </source>
</evidence>
<feature type="transmembrane region" description="Helical" evidence="13">
    <location>
        <begin position="78"/>
        <end position="97"/>
    </location>
</feature>
<dbReference type="Pfam" id="PF03824">
    <property type="entry name" value="NicO"/>
    <property type="match status" value="1"/>
</dbReference>
<feature type="transmembrane region" description="Helical" evidence="13">
    <location>
        <begin position="338"/>
        <end position="360"/>
    </location>
</feature>
<feature type="signal peptide" evidence="15">
    <location>
        <begin position="1"/>
        <end position="21"/>
    </location>
</feature>
<dbReference type="PANTHER" id="PTHR40659:SF1">
    <property type="entry name" value="NICKEL_COBALT EFFLUX SYSTEM RCNA"/>
    <property type="match status" value="1"/>
</dbReference>
<evidence type="ECO:0000256" key="1">
    <source>
        <dbReference type="ARBA" id="ARBA00002510"/>
    </source>
</evidence>
<accession>A0ABV2ICS0</accession>
<evidence type="ECO:0000256" key="15">
    <source>
        <dbReference type="SAM" id="SignalP"/>
    </source>
</evidence>
<evidence type="ECO:0000256" key="10">
    <source>
        <dbReference type="ARBA" id="ARBA00023112"/>
    </source>
</evidence>
<keyword evidence="6" id="KW-0533">Nickel</keyword>
<feature type="transmembrane region" description="Helical" evidence="13">
    <location>
        <begin position="155"/>
        <end position="174"/>
    </location>
</feature>
<feature type="transmembrane region" description="Helical" evidence="13">
    <location>
        <begin position="291"/>
        <end position="317"/>
    </location>
</feature>
<evidence type="ECO:0000256" key="8">
    <source>
        <dbReference type="ARBA" id="ARBA00022989"/>
    </source>
</evidence>
<evidence type="ECO:0000256" key="7">
    <source>
        <dbReference type="ARBA" id="ARBA00022692"/>
    </source>
</evidence>
<sequence>MRLARPLLATLFMVLAFVAGAKFAAAQSPLGIGASEPSFSSSIGPLQSVLITVNHYQQQFYRALTAALKAMQDDPFKMLGLVGLSFAYGVFHAAGPGHGKAVISSYMIANETELKRGILISLLSSLAQGIMAILLVGTAYLLLRGTAVSMGDATLFMERASFLLIAGFGAWLVFTKSRPLFSGGHAHAAVAAGPAGEHHHAHDHAADAHHHHAHAEHDHSHHDHHDHVHHDHVHGPDCGCGHAHMPEPSTLGGKRFDWRSAGAAILAIGMRPCSGALIVLTFALLNGLILGGIASVFAMAIGTAITVSALAIIAVSAKGLAVRLAGDGSHRATVIGRTIEIGGAVLVMLMGLTLFAASMAG</sequence>
<evidence type="ECO:0000313" key="17">
    <source>
        <dbReference type="Proteomes" id="UP001549164"/>
    </source>
</evidence>